<dbReference type="PANTHER" id="PTHR47718:SF7">
    <property type="entry name" value="PROTEIN FAR1-RELATED SEQUENCE"/>
    <property type="match status" value="1"/>
</dbReference>
<accession>A0A5E4GE58</accession>
<dbReference type="PANTHER" id="PTHR47718">
    <property type="entry name" value="OS01G0519700 PROTEIN"/>
    <property type="match status" value="1"/>
</dbReference>
<name>A0A5E4GE58_PRUDU</name>
<gene>
    <name evidence="2" type="ORF">ALMOND_2B020924</name>
</gene>
<feature type="domain" description="MULE transposase" evidence="1">
    <location>
        <begin position="41"/>
        <end position="101"/>
    </location>
</feature>
<dbReference type="OMA" id="WVDARSH"/>
<feature type="non-terminal residue" evidence="2">
    <location>
        <position position="1"/>
    </location>
</feature>
<proteinExistence type="predicted"/>
<dbReference type="AlphaFoldDB" id="A0A5E4GE58"/>
<organism evidence="2 3">
    <name type="scientific">Prunus dulcis</name>
    <name type="common">Almond</name>
    <name type="synonym">Amygdalus dulcis</name>
    <dbReference type="NCBI Taxonomy" id="3755"/>
    <lineage>
        <taxon>Eukaryota</taxon>
        <taxon>Viridiplantae</taxon>
        <taxon>Streptophyta</taxon>
        <taxon>Embryophyta</taxon>
        <taxon>Tracheophyta</taxon>
        <taxon>Spermatophyta</taxon>
        <taxon>Magnoliopsida</taxon>
        <taxon>eudicotyledons</taxon>
        <taxon>Gunneridae</taxon>
        <taxon>Pentapetalae</taxon>
        <taxon>rosids</taxon>
        <taxon>fabids</taxon>
        <taxon>Rosales</taxon>
        <taxon>Rosaceae</taxon>
        <taxon>Amygdaloideae</taxon>
        <taxon>Amygdaleae</taxon>
        <taxon>Prunus</taxon>
    </lineage>
</organism>
<feature type="non-terminal residue" evidence="2">
    <location>
        <position position="101"/>
    </location>
</feature>
<dbReference type="Gramene" id="VVA38034">
    <property type="protein sequence ID" value="VVA38034"/>
    <property type="gene ID" value="Prudul26B020924"/>
</dbReference>
<protein>
    <submittedName>
        <fullName evidence="2">PREDICTED: FAR1-RELATED SEQUENCE</fullName>
    </submittedName>
</protein>
<dbReference type="InterPro" id="IPR018289">
    <property type="entry name" value="MULE_transposase_dom"/>
</dbReference>
<dbReference type="EMBL" id="CABIKO010000599">
    <property type="protein sequence ID" value="VVA38034.1"/>
    <property type="molecule type" value="Genomic_DNA"/>
</dbReference>
<evidence type="ECO:0000313" key="2">
    <source>
        <dbReference type="EMBL" id="VVA38034.1"/>
    </source>
</evidence>
<reference evidence="3" key="1">
    <citation type="journal article" date="2020" name="Plant J.">
        <title>Transposons played a major role in the diversification between the closely related almond and peach genomes: results from the almond genome sequence.</title>
        <authorList>
            <person name="Alioto T."/>
            <person name="Alexiou K.G."/>
            <person name="Bardil A."/>
            <person name="Barteri F."/>
            <person name="Castanera R."/>
            <person name="Cruz F."/>
            <person name="Dhingra A."/>
            <person name="Duval H."/>
            <person name="Fernandez I Marti A."/>
            <person name="Frias L."/>
            <person name="Galan B."/>
            <person name="Garcia J.L."/>
            <person name="Howad W."/>
            <person name="Gomez-Garrido J."/>
            <person name="Gut M."/>
            <person name="Julca I."/>
            <person name="Morata J."/>
            <person name="Puigdomenech P."/>
            <person name="Ribeca P."/>
            <person name="Rubio Cabetas M.J."/>
            <person name="Vlasova A."/>
            <person name="Wirthensohn M."/>
            <person name="Garcia-Mas J."/>
            <person name="Gabaldon T."/>
            <person name="Casacuberta J.M."/>
            <person name="Arus P."/>
        </authorList>
    </citation>
    <scope>NUCLEOTIDE SEQUENCE [LARGE SCALE GENOMIC DNA]</scope>
    <source>
        <strain evidence="3">cv. Texas</strain>
    </source>
</reference>
<evidence type="ECO:0000259" key="1">
    <source>
        <dbReference type="Pfam" id="PF10551"/>
    </source>
</evidence>
<dbReference type="Proteomes" id="UP000327085">
    <property type="component" value="Chromosome 6"/>
</dbReference>
<dbReference type="InParanoid" id="A0A5E4GE58"/>
<sequence length="101" mass="12027">KKQTENPQFFYAIQCDENRRAANFFWVDARSHMVYNYFGDVVTFDTTYRTNRYDMPFAPFTGVNHHLQSIQFGCALLQDETEVTFLWLFETWLEAMGGRHP</sequence>
<evidence type="ECO:0000313" key="3">
    <source>
        <dbReference type="Proteomes" id="UP000327085"/>
    </source>
</evidence>
<dbReference type="Pfam" id="PF10551">
    <property type="entry name" value="MULE"/>
    <property type="match status" value="1"/>
</dbReference>